<dbReference type="GO" id="GO:0003984">
    <property type="term" value="F:acetolactate synthase activity"/>
    <property type="evidence" value="ECO:0007669"/>
    <property type="project" value="TreeGrafter"/>
</dbReference>
<dbReference type="SUPFAM" id="SSF52467">
    <property type="entry name" value="DHS-like NAD/FAD-binding domain"/>
    <property type="match status" value="1"/>
</dbReference>
<evidence type="ECO:0000256" key="3">
    <source>
        <dbReference type="ARBA" id="ARBA00023052"/>
    </source>
</evidence>
<reference evidence="9" key="1">
    <citation type="submission" date="2017-06" db="EMBL/GenBank/DDBJ databases">
        <authorList>
            <person name="Varghese N."/>
            <person name="Submissions S."/>
        </authorList>
    </citation>
    <scope>NUCLEOTIDE SEQUENCE [LARGE SCALE GENOMIC DNA]</scope>
    <source>
        <strain evidence="9">DSM 44485</strain>
    </source>
</reference>
<dbReference type="GO" id="GO:0030976">
    <property type="term" value="F:thiamine pyrophosphate binding"/>
    <property type="evidence" value="ECO:0007669"/>
    <property type="project" value="InterPro"/>
</dbReference>
<evidence type="ECO:0000256" key="2">
    <source>
        <dbReference type="ARBA" id="ARBA00007812"/>
    </source>
</evidence>
<dbReference type="InterPro" id="IPR045229">
    <property type="entry name" value="TPP_enz"/>
</dbReference>
<keyword evidence="3 4" id="KW-0786">Thiamine pyrophosphate</keyword>
<dbReference type="InterPro" id="IPR000399">
    <property type="entry name" value="TPP-bd_CS"/>
</dbReference>
<dbReference type="InterPro" id="IPR029035">
    <property type="entry name" value="DHS-like_NAD/FAD-binding_dom"/>
</dbReference>
<evidence type="ECO:0000313" key="8">
    <source>
        <dbReference type="EMBL" id="SNR54474.1"/>
    </source>
</evidence>
<dbReference type="GO" id="GO:0000287">
    <property type="term" value="F:magnesium ion binding"/>
    <property type="evidence" value="ECO:0007669"/>
    <property type="project" value="InterPro"/>
</dbReference>
<evidence type="ECO:0000259" key="5">
    <source>
        <dbReference type="Pfam" id="PF00205"/>
    </source>
</evidence>
<keyword evidence="9" id="KW-1185">Reference proteome</keyword>
<feature type="domain" description="Thiamine pyrophosphate enzyme TPP-binding" evidence="6">
    <location>
        <begin position="422"/>
        <end position="575"/>
    </location>
</feature>
<dbReference type="InterPro" id="IPR011766">
    <property type="entry name" value="TPP_enzyme_TPP-bd"/>
</dbReference>
<dbReference type="CDD" id="cd07035">
    <property type="entry name" value="TPP_PYR_POX_like"/>
    <property type="match status" value="1"/>
</dbReference>
<evidence type="ECO:0000259" key="6">
    <source>
        <dbReference type="Pfam" id="PF02775"/>
    </source>
</evidence>
<dbReference type="OrthoDB" id="4494979at2"/>
<dbReference type="PROSITE" id="PS00187">
    <property type="entry name" value="TPP_ENZYMES"/>
    <property type="match status" value="1"/>
</dbReference>
<dbReference type="AlphaFoldDB" id="A0A238X808"/>
<dbReference type="Pfam" id="PF00205">
    <property type="entry name" value="TPP_enzyme_M"/>
    <property type="match status" value="1"/>
</dbReference>
<organism evidence="8 9">
    <name type="scientific">Actinomadura mexicana</name>
    <dbReference type="NCBI Taxonomy" id="134959"/>
    <lineage>
        <taxon>Bacteria</taxon>
        <taxon>Bacillati</taxon>
        <taxon>Actinomycetota</taxon>
        <taxon>Actinomycetes</taxon>
        <taxon>Streptosporangiales</taxon>
        <taxon>Thermomonosporaceae</taxon>
        <taxon>Actinomadura</taxon>
    </lineage>
</organism>
<dbReference type="InterPro" id="IPR012000">
    <property type="entry name" value="Thiamin_PyroP_enz_cen_dom"/>
</dbReference>
<dbReference type="PANTHER" id="PTHR18968:SF13">
    <property type="entry name" value="ACETOLACTATE SYNTHASE CATALYTIC SUBUNIT, MITOCHONDRIAL"/>
    <property type="match status" value="1"/>
</dbReference>
<dbReference type="Gene3D" id="3.40.50.1220">
    <property type="entry name" value="TPP-binding domain"/>
    <property type="match status" value="1"/>
</dbReference>
<dbReference type="GO" id="GO:0050660">
    <property type="term" value="F:flavin adenine dinucleotide binding"/>
    <property type="evidence" value="ECO:0007669"/>
    <property type="project" value="TreeGrafter"/>
</dbReference>
<protein>
    <submittedName>
        <fullName evidence="8">Acetolactate synthase-1/2/3 large subunit</fullName>
    </submittedName>
</protein>
<dbReference type="CDD" id="cd00568">
    <property type="entry name" value="TPP_enzymes"/>
    <property type="match status" value="1"/>
</dbReference>
<feature type="domain" description="Thiamine pyrophosphate enzyme N-terminal TPP-binding" evidence="7">
    <location>
        <begin position="17"/>
        <end position="127"/>
    </location>
</feature>
<name>A0A238X808_9ACTN</name>
<dbReference type="SUPFAM" id="SSF52518">
    <property type="entry name" value="Thiamin diphosphate-binding fold (THDP-binding)"/>
    <property type="match status" value="2"/>
</dbReference>
<dbReference type="PANTHER" id="PTHR18968">
    <property type="entry name" value="THIAMINE PYROPHOSPHATE ENZYMES"/>
    <property type="match status" value="1"/>
</dbReference>
<dbReference type="InterPro" id="IPR029061">
    <property type="entry name" value="THDP-binding"/>
</dbReference>
<dbReference type="Gene3D" id="3.40.50.970">
    <property type="match status" value="2"/>
</dbReference>
<dbReference type="GO" id="GO:0009099">
    <property type="term" value="P:L-valine biosynthetic process"/>
    <property type="evidence" value="ECO:0007669"/>
    <property type="project" value="TreeGrafter"/>
</dbReference>
<dbReference type="GO" id="GO:0005948">
    <property type="term" value="C:acetolactate synthase complex"/>
    <property type="evidence" value="ECO:0007669"/>
    <property type="project" value="TreeGrafter"/>
</dbReference>
<comment type="similarity">
    <text evidence="2 4">Belongs to the TPP enzyme family.</text>
</comment>
<comment type="cofactor">
    <cofactor evidence="1">
        <name>thiamine diphosphate</name>
        <dbReference type="ChEBI" id="CHEBI:58937"/>
    </cofactor>
</comment>
<accession>A0A238X808</accession>
<dbReference type="InterPro" id="IPR012001">
    <property type="entry name" value="Thiamin_PyroP_enz_TPP-bd_dom"/>
</dbReference>
<sequence length="610" mass="64349">MTVDVHPRDDSAVSVSAAEALVRQLEGYGVEYVFGTCGHTNIALLDALRRSPITFVIARHEQAAAHAADGYARASGRPGVLLVHVGPGMMNAVTGVATAALDSVPLVAIAGDVPSYYHGRHPHQEVNLHADADQTAVYRPFVKRAWHVHRAEDLARFTERAFWTASSGRPGAVLLNVPMDLFSRPVAPAEHPLPAHEGAPALPADVAERIAVRLAEAERPLIYFGGGLRGETGRRALLALAEHLDVPMVHSLMGKGAVPDDHPLLLGMPGFWGLRTTNDYARTADVVIALATRFAETDASSWDPRHTWNLGAAGTAAADGGTPGRLIQIDIDPAEIGRNYPVEIGAVADVTLAVQAVEQAVRAVRPEPVARPELRERIRAARSELFGRSRERGRGADFPLRPERILADLREALPADAVLVTDVGWNKNGVAQCYELPAEGRFITPGGASTMGFGPAAAVGVQIGAPGKVVVALVGDGGMSAQLPAVPMAVEQGLPVVFVVMNNRAHGTIADLQAANFGAAYGCEFRDPAGRPYSPDFAAFAEACGADGHRIDAPEALLPALRAAVGARRPAVLDVPMVNEPVPTPGHWNINDIYQGVFPGGGGHSTPPTS</sequence>
<evidence type="ECO:0000256" key="4">
    <source>
        <dbReference type="RuleBase" id="RU362132"/>
    </source>
</evidence>
<dbReference type="Pfam" id="PF02775">
    <property type="entry name" value="TPP_enzyme_C"/>
    <property type="match status" value="1"/>
</dbReference>
<proteinExistence type="inferred from homology"/>
<dbReference type="RefSeq" id="WP_089311687.1">
    <property type="nucleotide sequence ID" value="NZ_FZNP01000004.1"/>
</dbReference>
<dbReference type="GO" id="GO:0009097">
    <property type="term" value="P:isoleucine biosynthetic process"/>
    <property type="evidence" value="ECO:0007669"/>
    <property type="project" value="TreeGrafter"/>
</dbReference>
<dbReference type="Pfam" id="PF02776">
    <property type="entry name" value="TPP_enzyme_N"/>
    <property type="match status" value="1"/>
</dbReference>
<dbReference type="Proteomes" id="UP000198420">
    <property type="component" value="Unassembled WGS sequence"/>
</dbReference>
<feature type="domain" description="Thiamine pyrophosphate enzyme central" evidence="5">
    <location>
        <begin position="208"/>
        <end position="356"/>
    </location>
</feature>
<evidence type="ECO:0000313" key="9">
    <source>
        <dbReference type="Proteomes" id="UP000198420"/>
    </source>
</evidence>
<evidence type="ECO:0000259" key="7">
    <source>
        <dbReference type="Pfam" id="PF02776"/>
    </source>
</evidence>
<gene>
    <name evidence="8" type="ORF">SAMN06265355_10417</name>
</gene>
<dbReference type="FunFam" id="3.40.50.970:FF:000007">
    <property type="entry name" value="Acetolactate synthase"/>
    <property type="match status" value="1"/>
</dbReference>
<evidence type="ECO:0000256" key="1">
    <source>
        <dbReference type="ARBA" id="ARBA00001964"/>
    </source>
</evidence>
<dbReference type="EMBL" id="FZNP01000004">
    <property type="protein sequence ID" value="SNR54474.1"/>
    <property type="molecule type" value="Genomic_DNA"/>
</dbReference>